<dbReference type="eggNOG" id="COG1899">
    <property type="taxonomic scope" value="Bacteria"/>
</dbReference>
<evidence type="ECO:0000313" key="2">
    <source>
        <dbReference type="Proteomes" id="UP000001784"/>
    </source>
</evidence>
<dbReference type="InParanoid" id="A0LN76"/>
<gene>
    <name evidence="1" type="ordered locus">Sfum_3205</name>
</gene>
<dbReference type="KEGG" id="sfu:Sfum_3205"/>
<keyword evidence="2" id="KW-1185">Reference proteome</keyword>
<dbReference type="AlphaFoldDB" id="A0LN76"/>
<dbReference type="OrthoDB" id="9780825at2"/>
<proteinExistence type="predicted"/>
<dbReference type="HOGENOM" id="CLU_879292_0_0_7"/>
<name>A0LN76_SYNFM</name>
<accession>A0LN76</accession>
<dbReference type="Proteomes" id="UP000001784">
    <property type="component" value="Chromosome"/>
</dbReference>
<evidence type="ECO:0000313" key="1">
    <source>
        <dbReference type="EMBL" id="ABK18878.1"/>
    </source>
</evidence>
<dbReference type="EMBL" id="CP000478">
    <property type="protein sequence ID" value="ABK18878.1"/>
    <property type="molecule type" value="Genomic_DNA"/>
</dbReference>
<organism evidence="1 2">
    <name type="scientific">Syntrophobacter fumaroxidans (strain DSM 10017 / MPOB)</name>
    <dbReference type="NCBI Taxonomy" id="335543"/>
    <lineage>
        <taxon>Bacteria</taxon>
        <taxon>Pseudomonadati</taxon>
        <taxon>Thermodesulfobacteriota</taxon>
        <taxon>Syntrophobacteria</taxon>
        <taxon>Syntrophobacterales</taxon>
        <taxon>Syntrophobacteraceae</taxon>
        <taxon>Syntrophobacter</taxon>
    </lineage>
</organism>
<protein>
    <submittedName>
        <fullName evidence="1">Uncharacterized protein</fullName>
    </submittedName>
</protein>
<dbReference type="RefSeq" id="WP_011700003.1">
    <property type="nucleotide sequence ID" value="NC_008554.1"/>
</dbReference>
<sequence length="322" mass="34227">MTARSSDWKPLDFEGLKTGSLKDRPSKVAFDDFGRAWIPGESFAAFLDKLPRILASEQLRLAAAAFATAVEAGRTVILGMGAHPIKVGLNPILVDAIERGLLSGLALNGAGIIHDVEVALAGKTSEDVAAHLDGGTFGTARETAEFIHGAVASAYRKGSVGLGKAVGLRLIEENVPYARLSVLAAAARRGIPVTVHVAVGTDIIHMHPAMDGAATGALSHLDFKLFCRLVTTLKEGVFINLGSAVILPEVFLKAVSVARNMGFPLEGITTINMDFQRQYRTQANVVERPTMRTGKGIVLIGHHEIMLPLLIAAVLERLSKES</sequence>
<reference evidence="1 2" key="1">
    <citation type="submission" date="2006-10" db="EMBL/GenBank/DDBJ databases">
        <title>Complete sequence of Syntrophobacter fumaroxidans MPOB.</title>
        <authorList>
            <consortium name="US DOE Joint Genome Institute"/>
            <person name="Copeland A."/>
            <person name="Lucas S."/>
            <person name="Lapidus A."/>
            <person name="Barry K."/>
            <person name="Detter J.C."/>
            <person name="Glavina del Rio T."/>
            <person name="Hammon N."/>
            <person name="Israni S."/>
            <person name="Pitluck S."/>
            <person name="Goltsman E.G."/>
            <person name="Martinez M."/>
            <person name="Schmutz J."/>
            <person name="Larimer F."/>
            <person name="Land M."/>
            <person name="Hauser L."/>
            <person name="Kyrpides N."/>
            <person name="Kim E."/>
            <person name="Boone D.R."/>
            <person name="Brockman F."/>
            <person name="Culley D."/>
            <person name="Ferry J."/>
            <person name="Gunsalus R."/>
            <person name="McInerney M.J."/>
            <person name="Morrison M."/>
            <person name="Plugge C."/>
            <person name="Rohlin L."/>
            <person name="Scholten J."/>
            <person name="Sieber J."/>
            <person name="Stams A.J.M."/>
            <person name="Worm P."/>
            <person name="Henstra A.M."/>
            <person name="Richardson P."/>
        </authorList>
    </citation>
    <scope>NUCLEOTIDE SEQUENCE [LARGE SCALE GENOMIC DNA]</scope>
    <source>
        <strain evidence="2">DSM 10017 / MPOB</strain>
    </source>
</reference>
<dbReference type="STRING" id="335543.Sfum_3205"/>